<comment type="subunit">
    <text evidence="10">Monomer.</text>
</comment>
<accession>A0ABS7L315</accession>
<dbReference type="InterPro" id="IPR017853">
    <property type="entry name" value="GH"/>
</dbReference>
<dbReference type="EMBL" id="JAIKTU010000026">
    <property type="protein sequence ID" value="MBY0757425.1"/>
    <property type="molecule type" value="Genomic_DNA"/>
</dbReference>
<evidence type="ECO:0000256" key="3">
    <source>
        <dbReference type="ARBA" id="ARBA00004964"/>
    </source>
</evidence>
<evidence type="ECO:0000256" key="2">
    <source>
        <dbReference type="ARBA" id="ARBA00002953"/>
    </source>
</evidence>
<keyword evidence="7 10" id="KW-0808">Transferase</keyword>
<dbReference type="HAMAP" id="MF_00685">
    <property type="entry name" value="GlgB"/>
    <property type="match status" value="1"/>
</dbReference>
<dbReference type="InterPro" id="IPR006048">
    <property type="entry name" value="A-amylase/branching_C"/>
</dbReference>
<protein>
    <recommendedName>
        <fullName evidence="10">1,4-alpha-glucan branching enzyme GlgB</fullName>
        <ecNumber evidence="10">2.4.1.18</ecNumber>
    </recommendedName>
    <alternativeName>
        <fullName evidence="10">1,4-alpha-D-glucan:1,4-alpha-D-glucan 6-glucosyl-transferase</fullName>
    </alternativeName>
    <alternativeName>
        <fullName evidence="10">Alpha-(1-&gt;4)-glucan branching enzyme</fullName>
    </alternativeName>
    <alternativeName>
        <fullName evidence="10">Glycogen branching enzyme</fullName>
        <shortName evidence="10">BE</shortName>
    </alternativeName>
</protein>
<evidence type="ECO:0000256" key="9">
    <source>
        <dbReference type="ARBA" id="ARBA00023277"/>
    </source>
</evidence>
<keyword evidence="9 10" id="KW-0119">Carbohydrate metabolism</keyword>
<dbReference type="SMART" id="SM00642">
    <property type="entry name" value="Aamy"/>
    <property type="match status" value="1"/>
</dbReference>
<dbReference type="Pfam" id="PF02806">
    <property type="entry name" value="Alpha-amylase_C"/>
    <property type="match status" value="1"/>
</dbReference>
<dbReference type="Proteomes" id="UP001299068">
    <property type="component" value="Unassembled WGS sequence"/>
</dbReference>
<evidence type="ECO:0000256" key="1">
    <source>
        <dbReference type="ARBA" id="ARBA00000826"/>
    </source>
</evidence>
<dbReference type="RefSeq" id="WP_221862561.1">
    <property type="nucleotide sequence ID" value="NZ_JAIKTU010000026.1"/>
</dbReference>
<dbReference type="NCBIfam" id="NF008967">
    <property type="entry name" value="PRK12313.1"/>
    <property type="match status" value="1"/>
</dbReference>
<comment type="caution">
    <text evidence="10">Lacks conserved residue(s) required for the propagation of feature annotation.</text>
</comment>
<dbReference type="InterPro" id="IPR004193">
    <property type="entry name" value="Glyco_hydro_13_N"/>
</dbReference>
<evidence type="ECO:0000313" key="12">
    <source>
        <dbReference type="EMBL" id="MBY0757425.1"/>
    </source>
</evidence>
<dbReference type="InterPro" id="IPR013780">
    <property type="entry name" value="Glyco_hydro_b"/>
</dbReference>
<dbReference type="SUPFAM" id="SSF81296">
    <property type="entry name" value="E set domains"/>
    <property type="match status" value="1"/>
</dbReference>
<dbReference type="SUPFAM" id="SSF51445">
    <property type="entry name" value="(Trans)glycosidases"/>
    <property type="match status" value="1"/>
</dbReference>
<dbReference type="InterPro" id="IPR013783">
    <property type="entry name" value="Ig-like_fold"/>
</dbReference>
<dbReference type="Gene3D" id="2.60.40.10">
    <property type="entry name" value="Immunoglobulins"/>
    <property type="match status" value="1"/>
</dbReference>
<dbReference type="Gene3D" id="3.20.20.80">
    <property type="entry name" value="Glycosidases"/>
    <property type="match status" value="1"/>
</dbReference>
<dbReference type="SUPFAM" id="SSF51011">
    <property type="entry name" value="Glycosyl hydrolase domain"/>
    <property type="match status" value="1"/>
</dbReference>
<evidence type="ECO:0000256" key="8">
    <source>
        <dbReference type="ARBA" id="ARBA00023056"/>
    </source>
</evidence>
<dbReference type="PANTHER" id="PTHR43651:SF3">
    <property type="entry name" value="1,4-ALPHA-GLUCAN-BRANCHING ENZYME"/>
    <property type="match status" value="1"/>
</dbReference>
<dbReference type="InterPro" id="IPR014756">
    <property type="entry name" value="Ig_E-set"/>
</dbReference>
<dbReference type="CDD" id="cd11322">
    <property type="entry name" value="AmyAc_Glg_BE"/>
    <property type="match status" value="1"/>
</dbReference>
<reference evidence="12 13" key="1">
    <citation type="journal article" date="2021" name="Cell Host Microbe">
        <title>in vivo commensal control of Clostridioides difficile virulence.</title>
        <authorList>
            <person name="Girinathan B.P."/>
            <person name="Dibenedetto N."/>
            <person name="Worley J.N."/>
            <person name="Peltier J."/>
            <person name="Arrieta-Ortiz M.L."/>
            <person name="Rupa Christinal Immanuel S."/>
            <person name="Lavin R."/>
            <person name="Delaney M.L."/>
            <person name="Cummins C."/>
            <person name="Hoffmann M."/>
            <person name="Luo Y."/>
            <person name="Gonzalez-Escalona N."/>
            <person name="Allard M."/>
            <person name="Onderdonk A.B."/>
            <person name="Gerber G.K."/>
            <person name="Sonenshein A.L."/>
            <person name="Baliga N."/>
            <person name="Dupuy B."/>
            <person name="Bry L."/>
        </authorList>
    </citation>
    <scope>NUCLEOTIDE SEQUENCE [LARGE SCALE GENOMIC DNA]</scope>
    <source>
        <strain evidence="12 13">DSM 599</strain>
    </source>
</reference>
<feature type="domain" description="Glycosyl hydrolase family 13 catalytic" evidence="11">
    <location>
        <begin position="166"/>
        <end position="521"/>
    </location>
</feature>
<dbReference type="InterPro" id="IPR044143">
    <property type="entry name" value="GlgB_N_E_set_prok"/>
</dbReference>
<evidence type="ECO:0000259" key="11">
    <source>
        <dbReference type="SMART" id="SM00642"/>
    </source>
</evidence>
<sequence>MKIIREKDGNKENGNKHDITDFNTYLFHQGKNFYSYDMLGSKFSENDGQPGVRFTVWAPKAKNVYVIGDFNGFSIDENYKMIKITNEGIWSIFVYGINLGAKYKYAIEDRRGEIHYKMDPYSIFSEVRPNNASIVYKGKEFNWTDSDFIRSKNNKNIYESAVNIYEIHLGSWKRRGDEFLTYKELSKILPKYLEDMGYTHVEIMPLVEHPLDSSLGYEGIGFYSVTSRYGDLEGFKELINELHKRGIGIILDWIPSHFCKDEQGLYKFDGTPTYEYEELWKAENRQLGTINFDLGRPEVRSFLISNALYWFREYHIDGLRIDSVSNMIYLDYKRGKWEWVPNIYGRNGNLEGIQFVKDLNEIIHNEFPNVMMIVDEAKDSWPNVCSSIGNGGLGFSFKWNIRWMSHILEYIKLDPICRKYHHADLTSSMMYNYSENFILPISHNEIVYNRKSLIDKMWGDYWTKFAGLRLFYSYMIGHPGKKLMFMGNEFGQFNEWKEYESLQWELIDKYPMHKSIQVFFKDLNHIYKDNKALWELDYDPEGFKWIDENNNNQSIISFIRRGRRKEDTLIFVSNFTPVVYYDYKIGVPYKGVYEEILNTDHKKYGGSGQIIEDKLFSQDEESHNFENSIKIKVPPMATVVLKRKFEGEN</sequence>
<dbReference type="CDD" id="cd02855">
    <property type="entry name" value="E_set_GBE_prok_N"/>
    <property type="match status" value="1"/>
</dbReference>
<dbReference type="PIRSF" id="PIRSF000463">
    <property type="entry name" value="GlgB"/>
    <property type="match status" value="1"/>
</dbReference>
<keyword evidence="6 10" id="KW-0328">Glycosyltransferase</keyword>
<evidence type="ECO:0000256" key="10">
    <source>
        <dbReference type="HAMAP-Rule" id="MF_00685"/>
    </source>
</evidence>
<keyword evidence="8 10" id="KW-0320">Glycogen biosynthesis</keyword>
<comment type="catalytic activity">
    <reaction evidence="1 10">
        <text>Transfers a segment of a (1-&gt;4)-alpha-D-glucan chain to a primary hydroxy group in a similar glucan chain.</text>
        <dbReference type="EC" id="2.4.1.18"/>
    </reaction>
</comment>
<dbReference type="InterPro" id="IPR006407">
    <property type="entry name" value="GlgB"/>
</dbReference>
<dbReference type="Pfam" id="PF02922">
    <property type="entry name" value="CBM_48"/>
    <property type="match status" value="1"/>
</dbReference>
<keyword evidence="13" id="KW-1185">Reference proteome</keyword>
<organism evidence="12 13">
    <name type="scientific">Clostridium sardiniense</name>
    <name type="common">Clostridium absonum</name>
    <dbReference type="NCBI Taxonomy" id="29369"/>
    <lineage>
        <taxon>Bacteria</taxon>
        <taxon>Bacillati</taxon>
        <taxon>Bacillota</taxon>
        <taxon>Clostridia</taxon>
        <taxon>Eubacteriales</taxon>
        <taxon>Clostridiaceae</taxon>
        <taxon>Clostridium</taxon>
    </lineage>
</organism>
<dbReference type="EC" id="2.4.1.18" evidence="10"/>
<comment type="similarity">
    <text evidence="4 10">Belongs to the glycosyl hydrolase 13 family. GlgB subfamily.</text>
</comment>
<dbReference type="Gene3D" id="2.60.40.1180">
    <property type="entry name" value="Golgi alpha-mannosidase II"/>
    <property type="match status" value="1"/>
</dbReference>
<gene>
    <name evidence="10 12" type="primary">glgB</name>
    <name evidence="12" type="ORF">K5V21_18575</name>
</gene>
<evidence type="ECO:0000313" key="13">
    <source>
        <dbReference type="Proteomes" id="UP001299068"/>
    </source>
</evidence>
<proteinExistence type="inferred from homology"/>
<dbReference type="InterPro" id="IPR037439">
    <property type="entry name" value="Branching_enzy"/>
</dbReference>
<feature type="active site" description="Nucleophile" evidence="10">
    <location>
        <position position="322"/>
    </location>
</feature>
<dbReference type="Pfam" id="PF00128">
    <property type="entry name" value="Alpha-amylase"/>
    <property type="match status" value="1"/>
</dbReference>
<evidence type="ECO:0000256" key="6">
    <source>
        <dbReference type="ARBA" id="ARBA00022676"/>
    </source>
</evidence>
<evidence type="ECO:0000256" key="7">
    <source>
        <dbReference type="ARBA" id="ARBA00022679"/>
    </source>
</evidence>
<name>A0ABS7L315_CLOSR</name>
<comment type="function">
    <text evidence="2 10">Catalyzes the formation of the alpha-1,6-glucosidic linkages in glycogen by scission of a 1,4-alpha-linked oligosaccharide from growing alpha-1,4-glucan chains and the subsequent attachment of the oligosaccharide to the alpha-1,6 position.</text>
</comment>
<evidence type="ECO:0000256" key="4">
    <source>
        <dbReference type="ARBA" id="ARBA00009000"/>
    </source>
</evidence>
<keyword evidence="5 10" id="KW-0321">Glycogen metabolism</keyword>
<evidence type="ECO:0000256" key="5">
    <source>
        <dbReference type="ARBA" id="ARBA00022600"/>
    </source>
</evidence>
<dbReference type="PANTHER" id="PTHR43651">
    <property type="entry name" value="1,4-ALPHA-GLUCAN-BRANCHING ENZYME"/>
    <property type="match status" value="1"/>
</dbReference>
<dbReference type="InterPro" id="IPR006047">
    <property type="entry name" value="GH13_cat_dom"/>
</dbReference>
<dbReference type="NCBIfam" id="NF003811">
    <property type="entry name" value="PRK05402.1"/>
    <property type="match status" value="1"/>
</dbReference>
<comment type="pathway">
    <text evidence="3 10">Glycan biosynthesis; glycogen biosynthesis.</text>
</comment>
<comment type="caution">
    <text evidence="12">The sequence shown here is derived from an EMBL/GenBank/DDBJ whole genome shotgun (WGS) entry which is preliminary data.</text>
</comment>
<dbReference type="NCBIfam" id="TIGR01515">
    <property type="entry name" value="branching_enzym"/>
    <property type="match status" value="1"/>
</dbReference>